<keyword evidence="4" id="KW-0804">Transcription</keyword>
<evidence type="ECO:0000256" key="1">
    <source>
        <dbReference type="ARBA" id="ARBA00009437"/>
    </source>
</evidence>
<keyword evidence="3" id="KW-0238">DNA-binding</keyword>
<organism evidence="6">
    <name type="scientific">symbiont bacterium of Paederus fuscipes</name>
    <dbReference type="NCBI Taxonomy" id="176282"/>
    <lineage>
        <taxon>Bacteria</taxon>
    </lineage>
</organism>
<accession>Q5I685</accession>
<evidence type="ECO:0000256" key="2">
    <source>
        <dbReference type="ARBA" id="ARBA00023015"/>
    </source>
</evidence>
<evidence type="ECO:0000256" key="4">
    <source>
        <dbReference type="ARBA" id="ARBA00023163"/>
    </source>
</evidence>
<dbReference type="InterPro" id="IPR000847">
    <property type="entry name" value="LysR_HTH_N"/>
</dbReference>
<proteinExistence type="inferred from homology"/>
<dbReference type="GO" id="GO:0043565">
    <property type="term" value="F:sequence-specific DNA binding"/>
    <property type="evidence" value="ECO:0007669"/>
    <property type="project" value="TreeGrafter"/>
</dbReference>
<dbReference type="SUPFAM" id="SSF53850">
    <property type="entry name" value="Periplasmic binding protein-like II"/>
    <property type="match status" value="1"/>
</dbReference>
<dbReference type="PRINTS" id="PR00039">
    <property type="entry name" value="HTHLYSR"/>
</dbReference>
<dbReference type="GO" id="GO:0003700">
    <property type="term" value="F:DNA-binding transcription factor activity"/>
    <property type="evidence" value="ECO:0007669"/>
    <property type="project" value="InterPro"/>
</dbReference>
<dbReference type="Pfam" id="PF00126">
    <property type="entry name" value="HTH_1"/>
    <property type="match status" value="1"/>
</dbReference>
<evidence type="ECO:0000259" key="5">
    <source>
        <dbReference type="PROSITE" id="PS50931"/>
    </source>
</evidence>
<sequence>MFANVPLTSLRSFESAARLGSFKAAAAELSVTASAVSHQIKSLESKLGVLLFHRQAKGVELTPPGFNLYNETHQYFSNLSSSLDQLRPRVDSKVLTVTTTHAFTALWLIPRIGDFYRHYPDIKVNIITSNVLIDLHRNSTIDLGIRGLFQQEASTYQLHLMDEYFKVYMPYHRNPSEDTHRQLINVRWEPRAQGPFDWPTWCKAAGHEDWLEHAILREYDDEHYAVQAAISGYGMVLASNVLTAEYVAKGTLSPYKPEIKLPGARYVAACIPGRERHLPVKRFLDWLVHEASRHVNE</sequence>
<dbReference type="AlphaFoldDB" id="Q5I685"/>
<dbReference type="SUPFAM" id="SSF46785">
    <property type="entry name" value="Winged helix' DNA-binding domain"/>
    <property type="match status" value="1"/>
</dbReference>
<dbReference type="InterPro" id="IPR058163">
    <property type="entry name" value="LysR-type_TF_proteobact-type"/>
</dbReference>
<dbReference type="PROSITE" id="PS50931">
    <property type="entry name" value="HTH_LYSR"/>
    <property type="match status" value="1"/>
</dbReference>
<evidence type="ECO:0000313" key="6">
    <source>
        <dbReference type="EMBL" id="AAW33977.1"/>
    </source>
</evidence>
<feature type="domain" description="HTH lysR-type" evidence="5">
    <location>
        <begin position="5"/>
        <end position="62"/>
    </location>
</feature>
<dbReference type="GO" id="GO:0006351">
    <property type="term" value="P:DNA-templated transcription"/>
    <property type="evidence" value="ECO:0007669"/>
    <property type="project" value="TreeGrafter"/>
</dbReference>
<name>Q5I685_UNCXX</name>
<protein>
    <submittedName>
        <fullName evidence="6">PedR</fullName>
    </submittedName>
</protein>
<dbReference type="PANTHER" id="PTHR30537">
    <property type="entry name" value="HTH-TYPE TRANSCRIPTIONAL REGULATOR"/>
    <property type="match status" value="1"/>
</dbReference>
<reference evidence="6" key="1">
    <citation type="journal article" date="2004" name="Proc. Natl. Acad. Sci. U.S.A.">
        <title>Antitumor polyketide biosynthesis by an uncultivated bacterial symbiont of the marine sponge Theonella swinhoei.</title>
        <authorList>
            <person name="Piel J."/>
            <person name="Hui D."/>
            <person name="Wen G."/>
            <person name="Butzke D."/>
            <person name="Platzer M."/>
            <person name="Fusetani N."/>
            <person name="Matsunaga S."/>
        </authorList>
    </citation>
    <scope>NUCLEOTIDE SEQUENCE</scope>
</reference>
<dbReference type="InterPro" id="IPR036390">
    <property type="entry name" value="WH_DNA-bd_sf"/>
</dbReference>
<evidence type="ECO:0000256" key="3">
    <source>
        <dbReference type="ARBA" id="ARBA00023125"/>
    </source>
</evidence>
<keyword evidence="2" id="KW-0805">Transcription regulation</keyword>
<dbReference type="Pfam" id="PF03466">
    <property type="entry name" value="LysR_substrate"/>
    <property type="match status" value="1"/>
</dbReference>
<dbReference type="InterPro" id="IPR036388">
    <property type="entry name" value="WH-like_DNA-bd_sf"/>
</dbReference>
<dbReference type="FunFam" id="1.10.10.10:FF:000038">
    <property type="entry name" value="Glycine cleavage system transcriptional activator"/>
    <property type="match status" value="1"/>
</dbReference>
<comment type="similarity">
    <text evidence="1">Belongs to the LysR transcriptional regulatory family.</text>
</comment>
<dbReference type="EMBL" id="AY850690">
    <property type="protein sequence ID" value="AAW33977.1"/>
    <property type="molecule type" value="Genomic_DNA"/>
</dbReference>
<dbReference type="Gene3D" id="3.40.190.10">
    <property type="entry name" value="Periplasmic binding protein-like II"/>
    <property type="match status" value="2"/>
</dbReference>
<dbReference type="PANTHER" id="PTHR30537:SF26">
    <property type="entry name" value="GLYCINE CLEAVAGE SYSTEM TRANSCRIPTIONAL ACTIVATOR"/>
    <property type="match status" value="1"/>
</dbReference>
<dbReference type="Gene3D" id="1.10.10.10">
    <property type="entry name" value="Winged helix-like DNA-binding domain superfamily/Winged helix DNA-binding domain"/>
    <property type="match status" value="1"/>
</dbReference>
<dbReference type="InterPro" id="IPR005119">
    <property type="entry name" value="LysR_subst-bd"/>
</dbReference>